<dbReference type="PROSITE" id="PS50902">
    <property type="entry name" value="FLAVODOXIN_LIKE"/>
    <property type="match status" value="1"/>
</dbReference>
<evidence type="ECO:0000259" key="7">
    <source>
        <dbReference type="PROSITE" id="PS51384"/>
    </source>
</evidence>
<sequence length="502" mass="53549">MSWPDLTAARGLGASLSLLAWLGLCATVRWRHHRAAHRLGQLQRRLARGERQGTAPASAEPAWWVVWASQTGRAQALALQTAQALQGAGVAVQALPMARLALDALQRHAAQGGHCLWVASTSGDGDPPESAEAFARGPMALPAALQGLRHAVLALGDRRYPHFCAFGDDLEDWLQASGSLALTTTLRCDDEAADTLRQWRDQLRHWGGTADAPDLGAPAFQPWRLLRREHLNPGSLGGPLYLLTLAPPPDLDPAHGAWQAGDLAQVQPPAPAPTAPPPRPRDYSIAGHPGPVAPGAAAPSGPSPLQLMVRLHRHVDAAGHPATGLASGWLCHGVPEGGTVALRLRAHPHFRREPGDARPLILLGNGAGLAGLRAHLQALAREAGPRRALMARGRNAWLLLGERQAAHDRLLEAELQQALHSGVLSRLDRVFSRDTPEAPYVGHRLRAEAATLHAWLADGAALYLCGSLQGLGRSVDAVLHELLGEAAVQALRDTGRLRRDVY</sequence>
<organism evidence="8 9">
    <name type="scientific">Ideonella livida</name>
    <dbReference type="NCBI Taxonomy" id="2707176"/>
    <lineage>
        <taxon>Bacteria</taxon>
        <taxon>Pseudomonadati</taxon>
        <taxon>Pseudomonadota</taxon>
        <taxon>Betaproteobacteria</taxon>
        <taxon>Burkholderiales</taxon>
        <taxon>Sphaerotilaceae</taxon>
        <taxon>Ideonella</taxon>
    </lineage>
</organism>
<dbReference type="GO" id="GO:0003958">
    <property type="term" value="F:NADPH-hemoprotein reductase activity"/>
    <property type="evidence" value="ECO:0007669"/>
    <property type="project" value="UniProtKB-EC"/>
</dbReference>
<dbReference type="InterPro" id="IPR029039">
    <property type="entry name" value="Flavoprotein-like_sf"/>
</dbReference>
<dbReference type="GO" id="GO:0050660">
    <property type="term" value="F:flavin adenine dinucleotide binding"/>
    <property type="evidence" value="ECO:0007669"/>
    <property type="project" value="TreeGrafter"/>
</dbReference>
<evidence type="ECO:0000256" key="3">
    <source>
        <dbReference type="ARBA" id="ARBA00022982"/>
    </source>
</evidence>
<evidence type="ECO:0000259" key="6">
    <source>
        <dbReference type="PROSITE" id="PS50902"/>
    </source>
</evidence>
<dbReference type="InterPro" id="IPR017927">
    <property type="entry name" value="FAD-bd_FR_type"/>
</dbReference>
<dbReference type="InterPro" id="IPR039261">
    <property type="entry name" value="FNR_nucleotide-bd"/>
</dbReference>
<reference evidence="8 9" key="1">
    <citation type="submission" date="2020-02" db="EMBL/GenBank/DDBJ databases">
        <title>Ideonella bacterium strain TBM-1.</title>
        <authorList>
            <person name="Chen W.-M."/>
        </authorList>
    </citation>
    <scope>NUCLEOTIDE SEQUENCE [LARGE SCALE GENOMIC DNA]</scope>
    <source>
        <strain evidence="8 9">TBM-1</strain>
    </source>
</reference>
<feature type="domain" description="Flavodoxin-like" evidence="6">
    <location>
        <begin position="63"/>
        <end position="204"/>
    </location>
</feature>
<dbReference type="PANTHER" id="PTHR19384:SF17">
    <property type="entry name" value="NADPH--CYTOCHROME P450 REDUCTASE"/>
    <property type="match status" value="1"/>
</dbReference>
<evidence type="ECO:0000256" key="1">
    <source>
        <dbReference type="ARBA" id="ARBA00022630"/>
    </source>
</evidence>
<dbReference type="AlphaFoldDB" id="A0A7C9PKU3"/>
<keyword evidence="1" id="KW-0285">Flavoprotein</keyword>
<dbReference type="Proteomes" id="UP000484255">
    <property type="component" value="Unassembled WGS sequence"/>
</dbReference>
<keyword evidence="3" id="KW-0813">Transport</keyword>
<name>A0A7C9PKU3_9BURK</name>
<evidence type="ECO:0000256" key="4">
    <source>
        <dbReference type="ARBA" id="ARBA00023797"/>
    </source>
</evidence>
<evidence type="ECO:0000256" key="2">
    <source>
        <dbReference type="ARBA" id="ARBA00022643"/>
    </source>
</evidence>
<dbReference type="InterPro" id="IPR008254">
    <property type="entry name" value="Flavodoxin/NO_synth"/>
</dbReference>
<dbReference type="Gene3D" id="3.40.50.80">
    <property type="entry name" value="Nucleotide-binding domain of ferredoxin-NADP reductase (FNR) module"/>
    <property type="match status" value="1"/>
</dbReference>
<dbReference type="RefSeq" id="WP_163460011.1">
    <property type="nucleotide sequence ID" value="NZ_JAAGOH010000057.1"/>
</dbReference>
<keyword evidence="3" id="KW-0249">Electron transport</keyword>
<dbReference type="InterPro" id="IPR001094">
    <property type="entry name" value="Flavdoxin-like"/>
</dbReference>
<evidence type="ECO:0000313" key="9">
    <source>
        <dbReference type="Proteomes" id="UP000484255"/>
    </source>
</evidence>
<gene>
    <name evidence="8" type="ORF">G3A44_22630</name>
</gene>
<dbReference type="GO" id="GO:0005829">
    <property type="term" value="C:cytosol"/>
    <property type="evidence" value="ECO:0007669"/>
    <property type="project" value="TreeGrafter"/>
</dbReference>
<dbReference type="EC" id="1.6.2.4" evidence="4"/>
<dbReference type="Gene3D" id="3.40.50.360">
    <property type="match status" value="1"/>
</dbReference>
<evidence type="ECO:0000256" key="5">
    <source>
        <dbReference type="SAM" id="MobiDB-lite"/>
    </source>
</evidence>
<dbReference type="GO" id="GO:0010181">
    <property type="term" value="F:FMN binding"/>
    <property type="evidence" value="ECO:0007669"/>
    <property type="project" value="InterPro"/>
</dbReference>
<feature type="region of interest" description="Disordered" evidence="5">
    <location>
        <begin position="265"/>
        <end position="301"/>
    </location>
</feature>
<dbReference type="SUPFAM" id="SSF63380">
    <property type="entry name" value="Riboflavin synthase domain-like"/>
    <property type="match status" value="1"/>
</dbReference>
<comment type="caution">
    <text evidence="8">The sequence shown here is derived from an EMBL/GenBank/DDBJ whole genome shotgun (WGS) entry which is preliminary data.</text>
</comment>
<dbReference type="InterPro" id="IPR017938">
    <property type="entry name" value="Riboflavin_synthase-like_b-brl"/>
</dbReference>
<dbReference type="Pfam" id="PF00258">
    <property type="entry name" value="Flavodoxin_1"/>
    <property type="match status" value="1"/>
</dbReference>
<keyword evidence="9" id="KW-1185">Reference proteome</keyword>
<feature type="domain" description="FAD-binding FR-type" evidence="7">
    <location>
        <begin position="218"/>
        <end position="353"/>
    </location>
</feature>
<dbReference type="PANTHER" id="PTHR19384">
    <property type="entry name" value="NITRIC OXIDE SYNTHASE-RELATED"/>
    <property type="match status" value="1"/>
</dbReference>
<proteinExistence type="predicted"/>
<dbReference type="PRINTS" id="PR00369">
    <property type="entry name" value="FLAVODOXIN"/>
</dbReference>
<protein>
    <recommendedName>
        <fullName evidence="4">NADPH--hemoprotein reductase</fullName>
        <ecNumber evidence="4">1.6.2.4</ecNumber>
    </recommendedName>
</protein>
<dbReference type="PROSITE" id="PS51384">
    <property type="entry name" value="FAD_FR"/>
    <property type="match status" value="1"/>
</dbReference>
<feature type="compositionally biased region" description="Pro residues" evidence="5">
    <location>
        <begin position="268"/>
        <end position="278"/>
    </location>
</feature>
<keyword evidence="2" id="KW-0288">FMN</keyword>
<dbReference type="EMBL" id="JAAGOH010000057">
    <property type="protein sequence ID" value="NDY93991.1"/>
    <property type="molecule type" value="Genomic_DNA"/>
</dbReference>
<evidence type="ECO:0000313" key="8">
    <source>
        <dbReference type="EMBL" id="NDY93991.1"/>
    </source>
</evidence>
<feature type="compositionally biased region" description="Low complexity" evidence="5">
    <location>
        <begin position="286"/>
        <end position="301"/>
    </location>
</feature>
<accession>A0A7C9PKU3</accession>
<dbReference type="SUPFAM" id="SSF52343">
    <property type="entry name" value="Ferredoxin reductase-like, C-terminal NADP-linked domain"/>
    <property type="match status" value="1"/>
</dbReference>
<dbReference type="SUPFAM" id="SSF52218">
    <property type="entry name" value="Flavoproteins"/>
    <property type="match status" value="1"/>
</dbReference>